<reference evidence="1" key="1">
    <citation type="journal article" date="2015" name="Genome Biol. Evol.">
        <title>Organellar Genomes of White Spruce (Picea glauca): Assembly and Annotation.</title>
        <authorList>
            <person name="Jackman S.D."/>
            <person name="Warren R.L."/>
            <person name="Gibb E.A."/>
            <person name="Vandervalk B.P."/>
            <person name="Mohamadi H."/>
            <person name="Chu J."/>
            <person name="Raymond A."/>
            <person name="Pleasance S."/>
            <person name="Coope R."/>
            <person name="Wildung M.R."/>
            <person name="Ritland C.E."/>
            <person name="Bousquet J."/>
            <person name="Jones S.J."/>
            <person name="Bohlmann J."/>
            <person name="Birol I."/>
        </authorList>
    </citation>
    <scope>NUCLEOTIDE SEQUENCE [LARGE SCALE GENOMIC DNA]</scope>
    <source>
        <tissue evidence="1">Flushing bud</tissue>
    </source>
</reference>
<dbReference type="EMBL" id="LKAM01000002">
    <property type="protein sequence ID" value="KUM49893.1"/>
    <property type="molecule type" value="Genomic_DNA"/>
</dbReference>
<comment type="caution">
    <text evidence="1">The sequence shown here is derived from an EMBL/GenBank/DDBJ whole genome shotgun (WGS) entry which is preliminary data.</text>
</comment>
<dbReference type="AlphaFoldDB" id="A0A117NIF5"/>
<geneLocation type="mitochondrion" evidence="1"/>
<gene>
    <name evidence="1" type="ORF">ABT39_MTgene3120</name>
</gene>
<sequence length="59" mass="6687">MQHRVPKAPHKDILPIASNCWAGIIGWAHWLGYSTRLINWANRLGYSTLAAALLNCWDN</sequence>
<protein>
    <submittedName>
        <fullName evidence="1">Uncharacterized protein</fullName>
    </submittedName>
</protein>
<keyword evidence="1" id="KW-0496">Mitochondrion</keyword>
<evidence type="ECO:0000313" key="1">
    <source>
        <dbReference type="EMBL" id="KUM49893.1"/>
    </source>
</evidence>
<name>A0A117NIF5_PICGL</name>
<accession>A0A117NIF5</accession>
<proteinExistence type="predicted"/>
<organism evidence="1">
    <name type="scientific">Picea glauca</name>
    <name type="common">White spruce</name>
    <name type="synonym">Pinus glauca</name>
    <dbReference type="NCBI Taxonomy" id="3330"/>
    <lineage>
        <taxon>Eukaryota</taxon>
        <taxon>Viridiplantae</taxon>
        <taxon>Streptophyta</taxon>
        <taxon>Embryophyta</taxon>
        <taxon>Tracheophyta</taxon>
        <taxon>Spermatophyta</taxon>
        <taxon>Pinopsida</taxon>
        <taxon>Pinidae</taxon>
        <taxon>Conifers I</taxon>
        <taxon>Pinales</taxon>
        <taxon>Pinaceae</taxon>
        <taxon>Picea</taxon>
    </lineage>
</organism>